<feature type="region of interest" description="Disordered" evidence="10">
    <location>
        <begin position="1"/>
        <end position="20"/>
    </location>
</feature>
<dbReference type="PANTHER" id="PTHR42894:SF1">
    <property type="entry name" value="N-(5'-PHOSPHORIBOSYL)ANTHRANILATE ISOMERASE"/>
    <property type="match status" value="1"/>
</dbReference>
<dbReference type="AlphaFoldDB" id="A0A3R6DIE6"/>
<comment type="similarity">
    <text evidence="9">Belongs to the TrpF family.</text>
</comment>
<dbReference type="InterPro" id="IPR011060">
    <property type="entry name" value="RibuloseP-bd_barrel"/>
</dbReference>
<feature type="domain" description="N-(5'phosphoribosyl) anthranilate isomerase (PRAI)" evidence="11">
    <location>
        <begin position="35"/>
        <end position="249"/>
    </location>
</feature>
<keyword evidence="6 9" id="KW-0822">Tryptophan biosynthesis</keyword>
<dbReference type="EC" id="5.3.1.24" evidence="3 9"/>
<reference evidence="16 17" key="1">
    <citation type="submission" date="2018-08" db="EMBL/GenBank/DDBJ databases">
        <title>A genome reference for cultivated species of the human gut microbiota.</title>
        <authorList>
            <person name="Zou Y."/>
            <person name="Xue W."/>
            <person name="Luo G."/>
        </authorList>
    </citation>
    <scope>NUCLEOTIDE SEQUENCE [LARGE SCALE GENOMIC DNA]</scope>
    <source>
        <strain evidence="15 17">AF31-21AC</strain>
        <strain evidence="14 18">AM22-21LB</strain>
        <strain evidence="13 16">AM37-1AC</strain>
        <strain evidence="12 19">AM43-11</strain>
    </source>
</reference>
<dbReference type="Proteomes" id="UP000284051">
    <property type="component" value="Unassembled WGS sequence"/>
</dbReference>
<organism evidence="14 18">
    <name type="scientific">Roseburia intestinalis</name>
    <dbReference type="NCBI Taxonomy" id="166486"/>
    <lineage>
        <taxon>Bacteria</taxon>
        <taxon>Bacillati</taxon>
        <taxon>Bacillota</taxon>
        <taxon>Clostridia</taxon>
        <taxon>Lachnospirales</taxon>
        <taxon>Lachnospiraceae</taxon>
        <taxon>Roseburia</taxon>
    </lineage>
</organism>
<keyword evidence="5 9" id="KW-0028">Amino-acid biosynthesis</keyword>
<dbReference type="SUPFAM" id="SSF51366">
    <property type="entry name" value="Ribulose-phoshate binding barrel"/>
    <property type="match status" value="1"/>
</dbReference>
<evidence type="ECO:0000256" key="7">
    <source>
        <dbReference type="ARBA" id="ARBA00023141"/>
    </source>
</evidence>
<comment type="caution">
    <text evidence="14">The sequence shown here is derived from an EMBL/GenBank/DDBJ whole genome shotgun (WGS) entry which is preliminary data.</text>
</comment>
<accession>A0A3R6DIE6</accession>
<comment type="pathway">
    <text evidence="2 9">Amino-acid biosynthesis; L-tryptophan biosynthesis; L-tryptophan from chorismate: step 3/5.</text>
</comment>
<keyword evidence="7 9" id="KW-0057">Aromatic amino acid biosynthesis</keyword>
<evidence type="ECO:0000256" key="9">
    <source>
        <dbReference type="HAMAP-Rule" id="MF_00135"/>
    </source>
</evidence>
<evidence type="ECO:0000313" key="15">
    <source>
        <dbReference type="EMBL" id="RHN02189.1"/>
    </source>
</evidence>
<dbReference type="GO" id="GO:0004640">
    <property type="term" value="F:phosphoribosylanthranilate isomerase activity"/>
    <property type="evidence" value="ECO:0007669"/>
    <property type="project" value="UniProtKB-UniRule"/>
</dbReference>
<evidence type="ECO:0000313" key="19">
    <source>
        <dbReference type="Proteomes" id="UP000284465"/>
    </source>
</evidence>
<dbReference type="GO" id="GO:0000162">
    <property type="term" value="P:L-tryptophan biosynthetic process"/>
    <property type="evidence" value="ECO:0007669"/>
    <property type="project" value="UniProtKB-UniRule"/>
</dbReference>
<dbReference type="Proteomes" id="UP000283586">
    <property type="component" value="Unassembled WGS sequence"/>
</dbReference>
<dbReference type="Proteomes" id="UP000284465">
    <property type="component" value="Unassembled WGS sequence"/>
</dbReference>
<evidence type="ECO:0000259" key="11">
    <source>
        <dbReference type="Pfam" id="PF00697"/>
    </source>
</evidence>
<evidence type="ECO:0000256" key="4">
    <source>
        <dbReference type="ARBA" id="ARBA00022272"/>
    </source>
</evidence>
<evidence type="ECO:0000313" key="18">
    <source>
        <dbReference type="Proteomes" id="UP000284051"/>
    </source>
</evidence>
<evidence type="ECO:0000313" key="13">
    <source>
        <dbReference type="EMBL" id="RHC14451.1"/>
    </source>
</evidence>
<dbReference type="Gene3D" id="3.20.20.70">
    <property type="entry name" value="Aldolase class I"/>
    <property type="match status" value="1"/>
</dbReference>
<dbReference type="UniPathway" id="UPA00035">
    <property type="reaction ID" value="UER00042"/>
</dbReference>
<evidence type="ECO:0000313" key="14">
    <source>
        <dbReference type="EMBL" id="RHG26255.1"/>
    </source>
</evidence>
<evidence type="ECO:0000256" key="5">
    <source>
        <dbReference type="ARBA" id="ARBA00022605"/>
    </source>
</evidence>
<name>A0A3R6DIE6_9FIRM</name>
<evidence type="ECO:0000256" key="2">
    <source>
        <dbReference type="ARBA" id="ARBA00004664"/>
    </source>
</evidence>
<dbReference type="EMBL" id="QRQN01000046">
    <property type="protein sequence ID" value="RHN02189.1"/>
    <property type="molecule type" value="Genomic_DNA"/>
</dbReference>
<evidence type="ECO:0000313" key="17">
    <source>
        <dbReference type="Proteomes" id="UP000283586"/>
    </source>
</evidence>
<evidence type="ECO:0000256" key="6">
    <source>
        <dbReference type="ARBA" id="ARBA00022822"/>
    </source>
</evidence>
<sequence length="255" mass="28492">MWCGCIPDRQGTDGSGASEGGCKEVESIKQKVPQIKICGITQDEEIQWLNEADVSYAGFVLYEKSCRYIPISKTQELFGKLNDSIKKVAVAVNPDVTMVKQVMDAGFDILQVHGNLTEEVLAVTEIPVWRAVNLTDANIFEKLVREYRDLSIDEKITALLMDAKEFGSGKTFGWDAYERDEGKEMLRQLRQILEKEQIQFVLAGGLTPDNVSRGIDIFSPDIVDVSSGVEKEPGQGTGKDREKIQKFVRNMHSIV</sequence>
<proteinExistence type="inferred from homology"/>
<dbReference type="Proteomes" id="UP000283513">
    <property type="component" value="Unassembled WGS sequence"/>
</dbReference>
<dbReference type="InterPro" id="IPR044643">
    <property type="entry name" value="TrpF_fam"/>
</dbReference>
<dbReference type="HAMAP" id="MF_00135">
    <property type="entry name" value="PRAI"/>
    <property type="match status" value="1"/>
</dbReference>
<evidence type="ECO:0000256" key="1">
    <source>
        <dbReference type="ARBA" id="ARBA00001164"/>
    </source>
</evidence>
<evidence type="ECO:0000256" key="8">
    <source>
        <dbReference type="ARBA" id="ARBA00023235"/>
    </source>
</evidence>
<dbReference type="InterPro" id="IPR001240">
    <property type="entry name" value="PRAI_dom"/>
</dbReference>
<keyword evidence="8 9" id="KW-0413">Isomerase</keyword>
<dbReference type="EMBL" id="QSFP01000006">
    <property type="protein sequence ID" value="RHA67897.1"/>
    <property type="molecule type" value="Genomic_DNA"/>
</dbReference>
<comment type="catalytic activity">
    <reaction evidence="1 9">
        <text>N-(5-phospho-beta-D-ribosyl)anthranilate = 1-(2-carboxyphenylamino)-1-deoxy-D-ribulose 5-phosphate</text>
        <dbReference type="Rhea" id="RHEA:21540"/>
        <dbReference type="ChEBI" id="CHEBI:18277"/>
        <dbReference type="ChEBI" id="CHEBI:58613"/>
        <dbReference type="EC" id="5.3.1.24"/>
    </reaction>
</comment>
<dbReference type="InterPro" id="IPR013785">
    <property type="entry name" value="Aldolase_TIM"/>
</dbReference>
<dbReference type="EMBL" id="QRID01000018">
    <property type="protein sequence ID" value="RHG26255.1"/>
    <property type="molecule type" value="Genomic_DNA"/>
</dbReference>
<dbReference type="CDD" id="cd00405">
    <property type="entry name" value="PRAI"/>
    <property type="match status" value="1"/>
</dbReference>
<dbReference type="PANTHER" id="PTHR42894">
    <property type="entry name" value="N-(5'-PHOSPHORIBOSYL)ANTHRANILATE ISOMERASE"/>
    <property type="match status" value="1"/>
</dbReference>
<dbReference type="Pfam" id="PF00697">
    <property type="entry name" value="PRAI"/>
    <property type="match status" value="1"/>
</dbReference>
<evidence type="ECO:0000256" key="10">
    <source>
        <dbReference type="SAM" id="MobiDB-lite"/>
    </source>
</evidence>
<evidence type="ECO:0000256" key="3">
    <source>
        <dbReference type="ARBA" id="ARBA00012572"/>
    </source>
</evidence>
<protein>
    <recommendedName>
        <fullName evidence="4 9">N-(5'-phosphoribosyl)anthranilate isomerase</fullName>
        <shortName evidence="9">PRAI</shortName>
        <ecNumber evidence="3 9">5.3.1.24</ecNumber>
    </recommendedName>
</protein>
<gene>
    <name evidence="9" type="primary">trpF</name>
    <name evidence="14" type="ORF">DW264_15310</name>
    <name evidence="13" type="ORF">DW856_15720</name>
    <name evidence="12" type="ORF">DW927_07005</name>
    <name evidence="15" type="ORF">DWZ31_19270</name>
</gene>
<evidence type="ECO:0000313" key="12">
    <source>
        <dbReference type="EMBL" id="RHA67897.1"/>
    </source>
</evidence>
<evidence type="ECO:0000313" key="16">
    <source>
        <dbReference type="Proteomes" id="UP000283513"/>
    </source>
</evidence>
<dbReference type="EMBL" id="QSHO01000016">
    <property type="protein sequence ID" value="RHC14451.1"/>
    <property type="molecule type" value="Genomic_DNA"/>
</dbReference>